<dbReference type="GO" id="GO:0008270">
    <property type="term" value="F:zinc ion binding"/>
    <property type="evidence" value="ECO:0007669"/>
    <property type="project" value="UniProtKB-KW"/>
</dbReference>
<comment type="caution">
    <text evidence="5">The sequence shown here is derived from an EMBL/GenBank/DDBJ whole genome shotgun (WGS) entry which is preliminary data.</text>
</comment>
<reference evidence="5" key="2">
    <citation type="journal article" date="2024" name="Plant">
        <title>Genomic evolution and insights into agronomic trait innovations of Sesamum species.</title>
        <authorList>
            <person name="Miao H."/>
            <person name="Wang L."/>
            <person name="Qu L."/>
            <person name="Liu H."/>
            <person name="Sun Y."/>
            <person name="Le M."/>
            <person name="Wang Q."/>
            <person name="Wei S."/>
            <person name="Zheng Y."/>
            <person name="Lin W."/>
            <person name="Duan Y."/>
            <person name="Cao H."/>
            <person name="Xiong S."/>
            <person name="Wang X."/>
            <person name="Wei L."/>
            <person name="Li C."/>
            <person name="Ma Q."/>
            <person name="Ju M."/>
            <person name="Zhao R."/>
            <person name="Li G."/>
            <person name="Mu C."/>
            <person name="Tian Q."/>
            <person name="Mei H."/>
            <person name="Zhang T."/>
            <person name="Gao T."/>
            <person name="Zhang H."/>
        </authorList>
    </citation>
    <scope>NUCLEOTIDE SEQUENCE</scope>
    <source>
        <strain evidence="5">KEN8</strain>
    </source>
</reference>
<keyword evidence="1" id="KW-0479">Metal-binding</keyword>
<protein>
    <recommendedName>
        <fullName evidence="4">C2H2-type domain-containing protein</fullName>
    </recommendedName>
</protein>
<proteinExistence type="predicted"/>
<evidence type="ECO:0000313" key="5">
    <source>
        <dbReference type="EMBL" id="KAL0382370.1"/>
    </source>
</evidence>
<feature type="compositionally biased region" description="Low complexity" evidence="3">
    <location>
        <begin position="322"/>
        <end position="331"/>
    </location>
</feature>
<feature type="region of interest" description="Disordered" evidence="3">
    <location>
        <begin position="488"/>
        <end position="515"/>
    </location>
</feature>
<feature type="coiled-coil region" evidence="2">
    <location>
        <begin position="262"/>
        <end position="294"/>
    </location>
</feature>
<keyword evidence="2" id="KW-0175">Coiled coil</keyword>
<reference evidence="5" key="1">
    <citation type="submission" date="2020-06" db="EMBL/GenBank/DDBJ databases">
        <authorList>
            <person name="Li T."/>
            <person name="Hu X."/>
            <person name="Zhang T."/>
            <person name="Song X."/>
            <person name="Zhang H."/>
            <person name="Dai N."/>
            <person name="Sheng W."/>
            <person name="Hou X."/>
            <person name="Wei L."/>
        </authorList>
    </citation>
    <scope>NUCLEOTIDE SEQUENCE</scope>
    <source>
        <strain evidence="5">KEN8</strain>
        <tissue evidence="5">Leaf</tissue>
    </source>
</reference>
<dbReference type="PANTHER" id="PTHR36055">
    <property type="entry name" value="C2H2-LIKE ZINC FINGER PROTEIN"/>
    <property type="match status" value="1"/>
</dbReference>
<dbReference type="PANTHER" id="PTHR36055:SF1">
    <property type="entry name" value="C2H2-LIKE ZINC FINGER PROTEIN"/>
    <property type="match status" value="1"/>
</dbReference>
<name>A0AAW2RQ24_9LAMI</name>
<evidence type="ECO:0000259" key="4">
    <source>
        <dbReference type="PROSITE" id="PS50157"/>
    </source>
</evidence>
<keyword evidence="1" id="KW-0862">Zinc</keyword>
<feature type="domain" description="C2H2-type" evidence="4">
    <location>
        <begin position="76"/>
        <end position="98"/>
    </location>
</feature>
<dbReference type="InterPro" id="IPR013087">
    <property type="entry name" value="Znf_C2H2_type"/>
</dbReference>
<evidence type="ECO:0000256" key="3">
    <source>
        <dbReference type="SAM" id="MobiDB-lite"/>
    </source>
</evidence>
<organism evidence="5">
    <name type="scientific">Sesamum calycinum</name>
    <dbReference type="NCBI Taxonomy" id="2727403"/>
    <lineage>
        <taxon>Eukaryota</taxon>
        <taxon>Viridiplantae</taxon>
        <taxon>Streptophyta</taxon>
        <taxon>Embryophyta</taxon>
        <taxon>Tracheophyta</taxon>
        <taxon>Spermatophyta</taxon>
        <taxon>Magnoliopsida</taxon>
        <taxon>eudicotyledons</taxon>
        <taxon>Gunneridae</taxon>
        <taxon>Pentapetalae</taxon>
        <taxon>asterids</taxon>
        <taxon>lamiids</taxon>
        <taxon>Lamiales</taxon>
        <taxon>Pedaliaceae</taxon>
        <taxon>Sesamum</taxon>
    </lineage>
</organism>
<evidence type="ECO:0000256" key="2">
    <source>
        <dbReference type="SAM" id="Coils"/>
    </source>
</evidence>
<evidence type="ECO:0000256" key="1">
    <source>
        <dbReference type="PROSITE-ProRule" id="PRU00042"/>
    </source>
</evidence>
<dbReference type="PROSITE" id="PS00028">
    <property type="entry name" value="ZINC_FINGER_C2H2_1"/>
    <property type="match status" value="1"/>
</dbReference>
<dbReference type="PROSITE" id="PS50157">
    <property type="entry name" value="ZINC_FINGER_C2H2_2"/>
    <property type="match status" value="1"/>
</dbReference>
<gene>
    <name evidence="5" type="ORF">Scaly_0524300</name>
</gene>
<dbReference type="AlphaFoldDB" id="A0AAW2RQ24"/>
<sequence length="609" mass="67856">MPVANLCTSGIVNAMKSEGGNDYLDTFIRQAIGKEPLLPFPRTGNNPVQWIQLLHALDQPDLPGWPLMTPVKVQMQKCEKCSREFCSPINYRRHIRVHRRSLNVNKESHRNRELLAEFWDKLSPEEAKEIVSLNDVTLKEIPGSSVIRALASSLQKPGLWTLPQAYVKAGSTLLDIVQAKPSRLPISSQELFSILDDASETTFLCGGTSESLQKYVFDGEAAKNSMELKNLVASASFLFEQKLVKAWVADKDAEALRCHKLLVEEEEAAQKKQAELLERKKQKKLRQKEQKVKEQFYECNVDLDVPIGAADGPISAEGFGYSSPSDSSSNSIEAAPNLDSYIEPIQSKSIESDKDREPKIDANTECIHQGDWQSNEPQIVTENCHQHLATNHWQVIGSQMVNNPAAQQQHCHPDDDQYTSRTQPAMLKNTSEKLIKAAAAQSGSNHGASKLWRPISHGEAKRLTSIERSHKDSERAVLSEKVHDRIMSSERCMPSQSADSDDHDVKQNNIPSDKNDLKGNVAFSSTAAKEFLSQRWKEAISADHVKLVLSAGHEPPGCSAIQHDNSIVSNDPGRQECSVVCRSGAQVKFRTKPDKYLKTKYIPKPKAIT</sequence>
<feature type="region of interest" description="Disordered" evidence="3">
    <location>
        <begin position="318"/>
        <end position="338"/>
    </location>
</feature>
<accession>A0AAW2RQ24</accession>
<dbReference type="EMBL" id="JACGWM010000003">
    <property type="protein sequence ID" value="KAL0382370.1"/>
    <property type="molecule type" value="Genomic_DNA"/>
</dbReference>
<keyword evidence="1" id="KW-0863">Zinc-finger</keyword>